<dbReference type="GO" id="GO:0004573">
    <property type="term" value="F:Glc3Man9GlcNAc2 oligosaccharide glucosidase activity"/>
    <property type="evidence" value="ECO:0007669"/>
    <property type="project" value="UniProtKB-EC"/>
</dbReference>
<keyword evidence="4 13" id="KW-0378">Hydrolase</keyword>
<dbReference type="GO" id="GO:0009311">
    <property type="term" value="P:oligosaccharide metabolic process"/>
    <property type="evidence" value="ECO:0007669"/>
    <property type="project" value="InterPro"/>
</dbReference>
<keyword evidence="6" id="KW-0735">Signal-anchor</keyword>
<reference evidence="13" key="1">
    <citation type="submission" date="2022-07" db="EMBL/GenBank/DDBJ databases">
        <title>Phylogenomic reconstructions and comparative analyses of Kickxellomycotina fungi.</title>
        <authorList>
            <person name="Reynolds N.K."/>
            <person name="Stajich J.E."/>
            <person name="Barry K."/>
            <person name="Grigoriev I.V."/>
            <person name="Crous P."/>
            <person name="Smith M.E."/>
        </authorList>
    </citation>
    <scope>NUCLEOTIDE SEQUENCE</scope>
    <source>
        <strain evidence="13">NRRL 1565</strain>
    </source>
</reference>
<keyword evidence="3" id="KW-0812">Transmembrane</keyword>
<evidence type="ECO:0000256" key="6">
    <source>
        <dbReference type="ARBA" id="ARBA00022968"/>
    </source>
</evidence>
<name>A0A9W8LQ42_9FUNG</name>
<evidence type="ECO:0000256" key="4">
    <source>
        <dbReference type="ARBA" id="ARBA00022801"/>
    </source>
</evidence>
<gene>
    <name evidence="13" type="primary">CWH41_2</name>
    <name evidence="13" type="ORF">H4R20_006161</name>
</gene>
<feature type="non-terminal residue" evidence="13">
    <location>
        <position position="1"/>
    </location>
</feature>
<dbReference type="GO" id="GO:0006487">
    <property type="term" value="P:protein N-linked glycosylation"/>
    <property type="evidence" value="ECO:0007669"/>
    <property type="project" value="TreeGrafter"/>
</dbReference>
<organism evidence="13 14">
    <name type="scientific">Coemansia guatemalensis</name>
    <dbReference type="NCBI Taxonomy" id="2761395"/>
    <lineage>
        <taxon>Eukaryota</taxon>
        <taxon>Fungi</taxon>
        <taxon>Fungi incertae sedis</taxon>
        <taxon>Zoopagomycota</taxon>
        <taxon>Kickxellomycotina</taxon>
        <taxon>Kickxellomycetes</taxon>
        <taxon>Kickxellales</taxon>
        <taxon>Kickxellaceae</taxon>
        <taxon>Coemansia</taxon>
    </lineage>
</organism>
<dbReference type="Pfam" id="PF03200">
    <property type="entry name" value="Glyco_hydro_63"/>
    <property type="match status" value="1"/>
</dbReference>
<evidence type="ECO:0000256" key="10">
    <source>
        <dbReference type="ARBA" id="ARBA00023295"/>
    </source>
</evidence>
<dbReference type="InterPro" id="IPR008928">
    <property type="entry name" value="6-hairpin_glycosidase_sf"/>
</dbReference>
<dbReference type="InterPro" id="IPR004888">
    <property type="entry name" value="Glycoside_hydrolase_63"/>
</dbReference>
<dbReference type="EC" id="3.2.1.106" evidence="11"/>
<dbReference type="OrthoDB" id="410058at2759"/>
<keyword evidence="10 13" id="KW-0326">Glycosidase</keyword>
<evidence type="ECO:0000256" key="11">
    <source>
        <dbReference type="ARBA" id="ARBA00038888"/>
    </source>
</evidence>
<evidence type="ECO:0000256" key="3">
    <source>
        <dbReference type="ARBA" id="ARBA00022692"/>
    </source>
</evidence>
<dbReference type="InterPro" id="IPR031335">
    <property type="entry name" value="Glyco_hydro_63_C"/>
</dbReference>
<evidence type="ECO:0000256" key="1">
    <source>
        <dbReference type="ARBA" id="ARBA00004648"/>
    </source>
</evidence>
<evidence type="ECO:0000313" key="14">
    <source>
        <dbReference type="Proteomes" id="UP001140094"/>
    </source>
</evidence>
<comment type="caution">
    <text evidence="13">The sequence shown here is derived from an EMBL/GenBank/DDBJ whole genome shotgun (WGS) entry which is preliminary data.</text>
</comment>
<proteinExistence type="inferred from homology"/>
<keyword evidence="8" id="KW-0472">Membrane</keyword>
<evidence type="ECO:0000259" key="12">
    <source>
        <dbReference type="Pfam" id="PF03200"/>
    </source>
</evidence>
<accession>A0A9W8LQ42</accession>
<keyword evidence="5" id="KW-0256">Endoplasmic reticulum</keyword>
<evidence type="ECO:0000256" key="9">
    <source>
        <dbReference type="ARBA" id="ARBA00023180"/>
    </source>
</evidence>
<comment type="subcellular location">
    <subcellularLocation>
        <location evidence="1">Endoplasmic reticulum membrane</location>
        <topology evidence="1">Single-pass type II membrane protein</topology>
    </subcellularLocation>
</comment>
<feature type="domain" description="Glycosyl hydrolase family 63 C-terminal" evidence="12">
    <location>
        <begin position="14"/>
        <end position="209"/>
    </location>
</feature>
<keyword evidence="9" id="KW-0325">Glycoprotein</keyword>
<keyword evidence="7" id="KW-1133">Transmembrane helix</keyword>
<keyword evidence="14" id="KW-1185">Reference proteome</keyword>
<evidence type="ECO:0000256" key="8">
    <source>
        <dbReference type="ARBA" id="ARBA00023136"/>
    </source>
</evidence>
<evidence type="ECO:0000313" key="13">
    <source>
        <dbReference type="EMBL" id="KAJ2794622.1"/>
    </source>
</evidence>
<dbReference type="Proteomes" id="UP001140094">
    <property type="component" value="Unassembled WGS sequence"/>
</dbReference>
<dbReference type="Gene3D" id="1.50.10.10">
    <property type="match status" value="1"/>
</dbReference>
<comment type="similarity">
    <text evidence="2">Belongs to the glycosyl hydrolase 63 family.</text>
</comment>
<dbReference type="PANTHER" id="PTHR10412">
    <property type="entry name" value="MANNOSYL-OLIGOSACCHARIDE GLUCOSIDASE"/>
    <property type="match status" value="1"/>
</dbReference>
<sequence length="211" mass="24246">LVAQAGDGERALSSEKQLDKHMKQLDELHWNTEKGMYCDVTTRIREGFDELEDDEADSEESVFVCHKGYVSLVPMVLGLIPPESEKLGYVLDMIEDPDELWSDYGIRSLSKSDPYYGKGENYWRGPIWLNFNYLVLSSLHKNYISADSPYQAQAKRIYSKLRSNLISNVLAQCKDTGFFWEQYNPEDGHGQGTHPFTGWTTLIVLIMAERY</sequence>
<dbReference type="InterPro" id="IPR012341">
    <property type="entry name" value="6hp_glycosidase-like_sf"/>
</dbReference>
<dbReference type="AlphaFoldDB" id="A0A9W8LQ42"/>
<evidence type="ECO:0000256" key="2">
    <source>
        <dbReference type="ARBA" id="ARBA00010833"/>
    </source>
</evidence>
<dbReference type="SUPFAM" id="SSF48208">
    <property type="entry name" value="Six-hairpin glycosidases"/>
    <property type="match status" value="1"/>
</dbReference>
<dbReference type="GO" id="GO:0005789">
    <property type="term" value="C:endoplasmic reticulum membrane"/>
    <property type="evidence" value="ECO:0007669"/>
    <property type="project" value="UniProtKB-SubCell"/>
</dbReference>
<dbReference type="EMBL" id="JANBUO010002471">
    <property type="protein sequence ID" value="KAJ2794622.1"/>
    <property type="molecule type" value="Genomic_DNA"/>
</dbReference>
<evidence type="ECO:0000256" key="5">
    <source>
        <dbReference type="ARBA" id="ARBA00022824"/>
    </source>
</evidence>
<dbReference type="PANTHER" id="PTHR10412:SF11">
    <property type="entry name" value="MANNOSYL-OLIGOSACCHARIDE GLUCOSIDASE"/>
    <property type="match status" value="1"/>
</dbReference>
<protein>
    <recommendedName>
        <fullName evidence="11">mannosyl-oligosaccharide glucosidase</fullName>
        <ecNumber evidence="11">3.2.1.106</ecNumber>
    </recommendedName>
</protein>
<evidence type="ECO:0000256" key="7">
    <source>
        <dbReference type="ARBA" id="ARBA00022989"/>
    </source>
</evidence>